<evidence type="ECO:0000256" key="5">
    <source>
        <dbReference type="ARBA" id="ARBA00023002"/>
    </source>
</evidence>
<dbReference type="Gene3D" id="1.10.760.10">
    <property type="entry name" value="Cytochrome c-like domain"/>
    <property type="match status" value="2"/>
</dbReference>
<dbReference type="Gene3D" id="1.20.1420.20">
    <property type="entry name" value="M75 peptidase, HXXE motif"/>
    <property type="match status" value="1"/>
</dbReference>
<dbReference type="Pfam" id="PF03150">
    <property type="entry name" value="CCP_MauG"/>
    <property type="match status" value="1"/>
</dbReference>
<dbReference type="PANTHER" id="PTHR30600">
    <property type="entry name" value="CYTOCHROME C PEROXIDASE-RELATED"/>
    <property type="match status" value="1"/>
</dbReference>
<keyword evidence="6 7" id="KW-0408">Iron</keyword>
<dbReference type="GO" id="GO:0009055">
    <property type="term" value="F:electron transfer activity"/>
    <property type="evidence" value="ECO:0007669"/>
    <property type="project" value="InterPro"/>
</dbReference>
<evidence type="ECO:0000256" key="7">
    <source>
        <dbReference type="PROSITE-ProRule" id="PRU00433"/>
    </source>
</evidence>
<dbReference type="AlphaFoldDB" id="A0A098LB87"/>
<evidence type="ECO:0000259" key="8">
    <source>
        <dbReference type="PROSITE" id="PS51007"/>
    </source>
</evidence>
<keyword evidence="2 7" id="KW-0349">Heme</keyword>
<evidence type="ECO:0000313" key="10">
    <source>
        <dbReference type="Proteomes" id="UP000030185"/>
    </source>
</evidence>
<dbReference type="GO" id="GO:0030313">
    <property type="term" value="C:cell envelope"/>
    <property type="evidence" value="ECO:0007669"/>
    <property type="project" value="UniProtKB-SubCell"/>
</dbReference>
<dbReference type="InterPro" id="IPR004852">
    <property type="entry name" value="Di-haem_cyt_c_peroxidsae"/>
</dbReference>
<dbReference type="GO" id="GO:0020037">
    <property type="term" value="F:heme binding"/>
    <property type="evidence" value="ECO:0007669"/>
    <property type="project" value="InterPro"/>
</dbReference>
<keyword evidence="9" id="KW-0575">Peroxidase</keyword>
<evidence type="ECO:0000256" key="3">
    <source>
        <dbReference type="ARBA" id="ARBA00022723"/>
    </source>
</evidence>
<evidence type="ECO:0000256" key="2">
    <source>
        <dbReference type="ARBA" id="ARBA00022617"/>
    </source>
</evidence>
<dbReference type="InterPro" id="IPR009056">
    <property type="entry name" value="Cyt_c-like_dom"/>
</dbReference>
<organism evidence="9 10">
    <name type="scientific">Sporocytophaga myxococcoides</name>
    <dbReference type="NCBI Taxonomy" id="153721"/>
    <lineage>
        <taxon>Bacteria</taxon>
        <taxon>Pseudomonadati</taxon>
        <taxon>Bacteroidota</taxon>
        <taxon>Cytophagia</taxon>
        <taxon>Cytophagales</taxon>
        <taxon>Cytophagaceae</taxon>
        <taxon>Sporocytophaga</taxon>
    </lineage>
</organism>
<dbReference type="STRING" id="153721.MYP_1408"/>
<feature type="domain" description="Cytochrome c" evidence="8">
    <location>
        <begin position="271"/>
        <end position="406"/>
    </location>
</feature>
<dbReference type="InterPro" id="IPR051395">
    <property type="entry name" value="Cytochrome_c_Peroxidase/MauG"/>
</dbReference>
<comment type="caution">
    <text evidence="9">The sequence shown here is derived from an EMBL/GenBank/DDBJ whole genome shotgun (WGS) entry which is preliminary data.</text>
</comment>
<dbReference type="PROSITE" id="PS51007">
    <property type="entry name" value="CYTC"/>
    <property type="match status" value="2"/>
</dbReference>
<sequence length="591" mass="67404">MLEEMSKCKEHLYLILNEKSFSQSRLKKHYINARKHYKHIEFIVEYISPKEAKYYVNGPLVPKFDPDMGSNVFYPNGFQKIEEIIYEGEVNQLQLLKKITSDLIDQLNLLNDYYSNIAINDGQLLEMMQLQLFRIATMSFNGYDATISLDGIKESEWSLEGVNKTFNFFDIYAESEPSVMLLFHRNVALFKSARKQLSAHTDFNSFDRLGFIVKYINPLNESLVKFHNAAHLPWSARKQALNLNKNSLFSRENFNLQYFSIYYDDTLYNAKQAALGKLLFFDPRLSGGNNMSCATCHNPEKGFTDGRITTVTAGLINDNVRNTPSLLDVAFQKAFFYDGRAYQLEQQIFDVVHNENEMHSTLDEAASKLNRSLEYRMLFDNAFEDKSGITVYKIQKAISEYEKTLVTFNSPFDKYIQGDLTSLSKEAIDGYNLFAGKALCGSCHFFPVFNGAVPPFYNDSEFEVLGVPASPGSKEIDTDKGRFNVIGIKEFMYAFKTPTVRNSALTAPYMHNGIYNTLEEVVDFYHKGGGAGMGIAIENQTLPFNSLDLSTYEKKAIVSFLQALTDTVGVISRPERLPEIKEVIIKMDDSY</sequence>
<keyword evidence="5" id="KW-0560">Oxidoreductase</keyword>
<protein>
    <submittedName>
        <fullName evidence="9">Cytochrome-c peroxidase</fullName>
    </submittedName>
</protein>
<dbReference type="EMBL" id="BBLT01000002">
    <property type="protein sequence ID" value="GAL84180.1"/>
    <property type="molecule type" value="Genomic_DNA"/>
</dbReference>
<evidence type="ECO:0000256" key="1">
    <source>
        <dbReference type="ARBA" id="ARBA00004196"/>
    </source>
</evidence>
<dbReference type="GO" id="GO:0004130">
    <property type="term" value="F:cytochrome-c peroxidase activity"/>
    <property type="evidence" value="ECO:0007669"/>
    <property type="project" value="TreeGrafter"/>
</dbReference>
<dbReference type="InterPro" id="IPR036909">
    <property type="entry name" value="Cyt_c-like_dom_sf"/>
</dbReference>
<dbReference type="eggNOG" id="COG1858">
    <property type="taxonomic scope" value="Bacteria"/>
</dbReference>
<gene>
    <name evidence="9" type="ORF">MYP_1408</name>
</gene>
<proteinExistence type="predicted"/>
<dbReference type="InterPro" id="IPR038352">
    <property type="entry name" value="Imelysin_sf"/>
</dbReference>
<feature type="domain" description="Cytochrome c" evidence="8">
    <location>
        <begin position="425"/>
        <end position="565"/>
    </location>
</feature>
<reference evidence="9 10" key="1">
    <citation type="submission" date="2014-09" db="EMBL/GenBank/DDBJ databases">
        <title>Sporocytophaga myxococcoides PG-01 genome sequencing.</title>
        <authorList>
            <person name="Liu L."/>
            <person name="Gao P.J."/>
            <person name="Chen G.J."/>
            <person name="Wang L.S."/>
        </authorList>
    </citation>
    <scope>NUCLEOTIDE SEQUENCE [LARGE SCALE GENOMIC DNA]</scope>
    <source>
        <strain evidence="9 10">PG-01</strain>
    </source>
</reference>
<dbReference type="Proteomes" id="UP000030185">
    <property type="component" value="Unassembled WGS sequence"/>
</dbReference>
<dbReference type="SUPFAM" id="SSF46626">
    <property type="entry name" value="Cytochrome c"/>
    <property type="match status" value="2"/>
</dbReference>
<comment type="subcellular location">
    <subcellularLocation>
        <location evidence="1">Cell envelope</location>
    </subcellularLocation>
</comment>
<keyword evidence="10" id="KW-1185">Reference proteome</keyword>
<evidence type="ECO:0000256" key="6">
    <source>
        <dbReference type="ARBA" id="ARBA00023004"/>
    </source>
</evidence>
<accession>A0A098LB87</accession>
<keyword evidence="3 7" id="KW-0479">Metal-binding</keyword>
<dbReference type="GO" id="GO:0046872">
    <property type="term" value="F:metal ion binding"/>
    <property type="evidence" value="ECO:0007669"/>
    <property type="project" value="UniProtKB-KW"/>
</dbReference>
<evidence type="ECO:0000313" key="9">
    <source>
        <dbReference type="EMBL" id="GAL84180.1"/>
    </source>
</evidence>
<dbReference type="PANTHER" id="PTHR30600:SF10">
    <property type="entry name" value="BLL6722 PROTEIN"/>
    <property type="match status" value="1"/>
</dbReference>
<keyword evidence="4" id="KW-0732">Signal</keyword>
<evidence type="ECO:0000256" key="4">
    <source>
        <dbReference type="ARBA" id="ARBA00022729"/>
    </source>
</evidence>
<name>A0A098LB87_9BACT</name>